<feature type="domain" description="Acyl-CoA dehydrogenase/oxidase N-terminal" evidence="9">
    <location>
        <begin position="6"/>
        <end position="126"/>
    </location>
</feature>
<keyword evidence="4 6" id="KW-0274">FAD</keyword>
<dbReference type="Gene3D" id="1.10.540.10">
    <property type="entry name" value="Acyl-CoA dehydrogenase/oxidase, N-terminal domain"/>
    <property type="match status" value="1"/>
</dbReference>
<dbReference type="InterPro" id="IPR009100">
    <property type="entry name" value="AcylCoA_DH/oxidase_NM_dom_sf"/>
</dbReference>
<protein>
    <submittedName>
        <fullName evidence="10">Acyl-CoA dehydrogenase</fullName>
    </submittedName>
</protein>
<dbReference type="Pfam" id="PF02770">
    <property type="entry name" value="Acyl-CoA_dh_M"/>
    <property type="match status" value="1"/>
</dbReference>
<comment type="caution">
    <text evidence="10">The sequence shown here is derived from an EMBL/GenBank/DDBJ whole genome shotgun (WGS) entry which is preliminary data.</text>
</comment>
<evidence type="ECO:0000256" key="6">
    <source>
        <dbReference type="RuleBase" id="RU362125"/>
    </source>
</evidence>
<dbReference type="InterPro" id="IPR006091">
    <property type="entry name" value="Acyl-CoA_Oxase/DH_mid-dom"/>
</dbReference>
<reference evidence="10 11" key="1">
    <citation type="submission" date="2019-12" db="EMBL/GenBank/DDBJ databases">
        <title>Genomic-based taxomic classification of the family Erythrobacteraceae.</title>
        <authorList>
            <person name="Xu L."/>
        </authorList>
    </citation>
    <scope>NUCLEOTIDE SEQUENCE [LARGE SCALE GENOMIC DNA]</scope>
    <source>
        <strain evidence="10 11">H32</strain>
    </source>
</reference>
<evidence type="ECO:0000256" key="1">
    <source>
        <dbReference type="ARBA" id="ARBA00001974"/>
    </source>
</evidence>
<dbReference type="InterPro" id="IPR037069">
    <property type="entry name" value="AcylCoA_DH/ox_N_sf"/>
</dbReference>
<evidence type="ECO:0000313" key="10">
    <source>
        <dbReference type="EMBL" id="MXO69754.1"/>
    </source>
</evidence>
<dbReference type="SUPFAM" id="SSF47203">
    <property type="entry name" value="Acyl-CoA dehydrogenase C-terminal domain-like"/>
    <property type="match status" value="1"/>
</dbReference>
<evidence type="ECO:0000256" key="3">
    <source>
        <dbReference type="ARBA" id="ARBA00022630"/>
    </source>
</evidence>
<evidence type="ECO:0000313" key="11">
    <source>
        <dbReference type="Proteomes" id="UP000444401"/>
    </source>
</evidence>
<dbReference type="PANTHER" id="PTHR43292:SF3">
    <property type="entry name" value="ACYL-COA DEHYDROGENASE FADE29"/>
    <property type="match status" value="1"/>
</dbReference>
<evidence type="ECO:0000256" key="2">
    <source>
        <dbReference type="ARBA" id="ARBA00009347"/>
    </source>
</evidence>
<name>A0ABW9UY57_9SPHN</name>
<evidence type="ECO:0000256" key="5">
    <source>
        <dbReference type="ARBA" id="ARBA00023002"/>
    </source>
</evidence>
<sequence length="387" mass="43029">MSDLDTFRAETRAWLEANCPPEMREPVQGEDDVYWGGRKATFKSEAQKAWFEACRDKGYTVPAWPREYGGAGLSPAEAKVLREEMARINARPPLSSFGIWMLGPALLKFGTEEQKRKYLNEIARGEIRWCQGYSEPGSGSDLVSLQTFGEDKGDHWVVNGQKIWTSYADKADWIFCLVRTDKTNKYQGITFMLFDMESPGVSTKPILLISGNSPFCETFFDDVKVPKDQYVGEINRGWDVAKYLLGHEREMISGADNSERGAGIGAMLKRQAGELDPVLRAELAMFDVDALAFSAMGEKFLDEIKVGKAHPAQPNMMKYAGTELNKRRHELLMAAGGSAALEWDSEESRGGAAARSWLRTKANSIEGGTSEVMLNVIAKRILELPGA</sequence>
<dbReference type="SUPFAM" id="SSF56645">
    <property type="entry name" value="Acyl-CoA dehydrogenase NM domain-like"/>
    <property type="match status" value="1"/>
</dbReference>
<comment type="cofactor">
    <cofactor evidence="1 6">
        <name>FAD</name>
        <dbReference type="ChEBI" id="CHEBI:57692"/>
    </cofactor>
</comment>
<evidence type="ECO:0000256" key="4">
    <source>
        <dbReference type="ARBA" id="ARBA00022827"/>
    </source>
</evidence>
<dbReference type="InterPro" id="IPR046373">
    <property type="entry name" value="Acyl-CoA_Oxase/DH_mid-dom_sf"/>
</dbReference>
<dbReference type="InterPro" id="IPR052161">
    <property type="entry name" value="Mycobact_Acyl-CoA_DH"/>
</dbReference>
<dbReference type="Pfam" id="PF02771">
    <property type="entry name" value="Acyl-CoA_dh_N"/>
    <property type="match status" value="1"/>
</dbReference>
<keyword evidence="11" id="KW-1185">Reference proteome</keyword>
<dbReference type="PANTHER" id="PTHR43292">
    <property type="entry name" value="ACYL-COA DEHYDROGENASE"/>
    <property type="match status" value="1"/>
</dbReference>
<evidence type="ECO:0000259" key="7">
    <source>
        <dbReference type="Pfam" id="PF00441"/>
    </source>
</evidence>
<comment type="similarity">
    <text evidence="2 6">Belongs to the acyl-CoA dehydrogenase family.</text>
</comment>
<feature type="domain" description="Acyl-CoA oxidase/dehydrogenase middle" evidence="8">
    <location>
        <begin position="130"/>
        <end position="223"/>
    </location>
</feature>
<organism evidence="10 11">
    <name type="scientific">Pelagerythrobacter marinus</name>
    <dbReference type="NCBI Taxonomy" id="538382"/>
    <lineage>
        <taxon>Bacteria</taxon>
        <taxon>Pseudomonadati</taxon>
        <taxon>Pseudomonadota</taxon>
        <taxon>Alphaproteobacteria</taxon>
        <taxon>Sphingomonadales</taxon>
        <taxon>Erythrobacteraceae</taxon>
        <taxon>Pelagerythrobacter</taxon>
    </lineage>
</organism>
<feature type="domain" description="Acyl-CoA dehydrogenase/oxidase C-terminal" evidence="7">
    <location>
        <begin position="235"/>
        <end position="382"/>
    </location>
</feature>
<evidence type="ECO:0000259" key="9">
    <source>
        <dbReference type="Pfam" id="PF02771"/>
    </source>
</evidence>
<dbReference type="EMBL" id="WTYO01000006">
    <property type="protein sequence ID" value="MXO69754.1"/>
    <property type="molecule type" value="Genomic_DNA"/>
</dbReference>
<proteinExistence type="inferred from homology"/>
<dbReference type="Gene3D" id="2.40.110.10">
    <property type="entry name" value="Butyryl-CoA Dehydrogenase, subunit A, domain 2"/>
    <property type="match status" value="1"/>
</dbReference>
<dbReference type="InterPro" id="IPR013786">
    <property type="entry name" value="AcylCoA_DH/ox_N"/>
</dbReference>
<gene>
    <name evidence="10" type="ORF">GRI72_13085</name>
</gene>
<accession>A0ABW9UY57</accession>
<dbReference type="Proteomes" id="UP000444401">
    <property type="component" value="Unassembled WGS sequence"/>
</dbReference>
<evidence type="ECO:0000259" key="8">
    <source>
        <dbReference type="Pfam" id="PF02770"/>
    </source>
</evidence>
<dbReference type="RefSeq" id="WP_160734369.1">
    <property type="nucleotide sequence ID" value="NZ_WTYO01000006.1"/>
</dbReference>
<keyword evidence="5 6" id="KW-0560">Oxidoreductase</keyword>
<dbReference type="Pfam" id="PF00441">
    <property type="entry name" value="Acyl-CoA_dh_1"/>
    <property type="match status" value="1"/>
</dbReference>
<dbReference type="Gene3D" id="1.20.140.10">
    <property type="entry name" value="Butyryl-CoA Dehydrogenase, subunit A, domain 3"/>
    <property type="match status" value="1"/>
</dbReference>
<dbReference type="InterPro" id="IPR036250">
    <property type="entry name" value="AcylCo_DH-like_C"/>
</dbReference>
<keyword evidence="3 6" id="KW-0285">Flavoprotein</keyword>
<dbReference type="InterPro" id="IPR009075">
    <property type="entry name" value="AcylCo_DH/oxidase_C"/>
</dbReference>